<evidence type="ECO:0000313" key="14">
    <source>
        <dbReference type="Proteomes" id="UP000243528"/>
    </source>
</evidence>
<feature type="binding site" evidence="11">
    <location>
        <begin position="7"/>
        <end position="14"/>
    </location>
    <ligand>
        <name>ATP</name>
        <dbReference type="ChEBI" id="CHEBI:30616"/>
    </ligand>
</feature>
<keyword evidence="4 11" id="KW-0808">Transferase</keyword>
<dbReference type="AlphaFoldDB" id="A0A2P8E7K1"/>
<comment type="catalytic activity">
    <reaction evidence="9 11">
        <text>dTMP + ATP = dTDP + ADP</text>
        <dbReference type="Rhea" id="RHEA:13517"/>
        <dbReference type="ChEBI" id="CHEBI:30616"/>
        <dbReference type="ChEBI" id="CHEBI:58369"/>
        <dbReference type="ChEBI" id="CHEBI:63528"/>
        <dbReference type="ChEBI" id="CHEBI:456216"/>
        <dbReference type="EC" id="2.7.4.9"/>
    </reaction>
</comment>
<dbReference type="Gene3D" id="3.40.50.300">
    <property type="entry name" value="P-loop containing nucleotide triphosphate hydrolases"/>
    <property type="match status" value="1"/>
</dbReference>
<protein>
    <recommendedName>
        <fullName evidence="3 11">Thymidylate kinase</fullName>
        <ecNumber evidence="2 11">2.7.4.9</ecNumber>
    </recommendedName>
    <alternativeName>
        <fullName evidence="11">dTMP kinase</fullName>
    </alternativeName>
</protein>
<dbReference type="EMBL" id="PYGE01000004">
    <property type="protein sequence ID" value="PSL05453.1"/>
    <property type="molecule type" value="Genomic_DNA"/>
</dbReference>
<dbReference type="InterPro" id="IPR039430">
    <property type="entry name" value="Thymidylate_kin-like_dom"/>
</dbReference>
<evidence type="ECO:0000256" key="8">
    <source>
        <dbReference type="ARBA" id="ARBA00022840"/>
    </source>
</evidence>
<evidence type="ECO:0000256" key="7">
    <source>
        <dbReference type="ARBA" id="ARBA00022777"/>
    </source>
</evidence>
<evidence type="ECO:0000256" key="2">
    <source>
        <dbReference type="ARBA" id="ARBA00012980"/>
    </source>
</evidence>
<evidence type="ECO:0000313" key="13">
    <source>
        <dbReference type="EMBL" id="PSL05453.1"/>
    </source>
</evidence>
<organism evidence="13 14">
    <name type="scientific">Haloactinopolyspora alba</name>
    <dbReference type="NCBI Taxonomy" id="648780"/>
    <lineage>
        <taxon>Bacteria</taxon>
        <taxon>Bacillati</taxon>
        <taxon>Actinomycetota</taxon>
        <taxon>Actinomycetes</taxon>
        <taxon>Jiangellales</taxon>
        <taxon>Jiangellaceae</taxon>
        <taxon>Haloactinopolyspora</taxon>
    </lineage>
</organism>
<sequence length="201" mass="21570">MFIAFEGGDGVGKSTQLALLAEQLRARGDDVVVTREPGDSRIGPQVRALVLDGDDLDPRAEALLFAADRADHVASVVRPALRRGAVVLVDRYVDSSVAYQGVGRGLGVDEVATISEFATAGLQPDLTVLLDIDEPTRRARVERQGHADRIEREPGELHEQVRRAFLARAAAAPERYLVVDAGRAEDVVAAEIAAAVDKVRS</sequence>
<evidence type="ECO:0000256" key="11">
    <source>
        <dbReference type="HAMAP-Rule" id="MF_00165"/>
    </source>
</evidence>
<gene>
    <name evidence="11" type="primary">tmk</name>
    <name evidence="13" type="ORF">CLV30_104324</name>
</gene>
<dbReference type="GO" id="GO:0006227">
    <property type="term" value="P:dUDP biosynthetic process"/>
    <property type="evidence" value="ECO:0007669"/>
    <property type="project" value="TreeGrafter"/>
</dbReference>
<name>A0A2P8E7K1_9ACTN</name>
<evidence type="ECO:0000256" key="4">
    <source>
        <dbReference type="ARBA" id="ARBA00022679"/>
    </source>
</evidence>
<evidence type="ECO:0000256" key="10">
    <source>
        <dbReference type="ARBA" id="ARBA00057735"/>
    </source>
</evidence>
<proteinExistence type="inferred from homology"/>
<dbReference type="InterPro" id="IPR018094">
    <property type="entry name" value="Thymidylate_kinase"/>
</dbReference>
<reference evidence="13 14" key="1">
    <citation type="submission" date="2018-03" db="EMBL/GenBank/DDBJ databases">
        <title>Genomic Encyclopedia of Archaeal and Bacterial Type Strains, Phase II (KMG-II): from individual species to whole genera.</title>
        <authorList>
            <person name="Goeker M."/>
        </authorList>
    </citation>
    <scope>NUCLEOTIDE SEQUENCE [LARGE SCALE GENOMIC DNA]</scope>
    <source>
        <strain evidence="13 14">DSM 45211</strain>
    </source>
</reference>
<dbReference type="GO" id="GO:0005524">
    <property type="term" value="F:ATP binding"/>
    <property type="evidence" value="ECO:0007669"/>
    <property type="project" value="UniProtKB-UniRule"/>
</dbReference>
<dbReference type="Pfam" id="PF02223">
    <property type="entry name" value="Thymidylate_kin"/>
    <property type="match status" value="1"/>
</dbReference>
<dbReference type="Proteomes" id="UP000243528">
    <property type="component" value="Unassembled WGS sequence"/>
</dbReference>
<dbReference type="PANTHER" id="PTHR10344">
    <property type="entry name" value="THYMIDYLATE KINASE"/>
    <property type="match status" value="1"/>
</dbReference>
<comment type="caution">
    <text evidence="13">The sequence shown here is derived from an EMBL/GenBank/DDBJ whole genome shotgun (WGS) entry which is preliminary data.</text>
</comment>
<dbReference type="InterPro" id="IPR018095">
    <property type="entry name" value="Thymidylate_kin_CS"/>
</dbReference>
<dbReference type="GO" id="GO:0006235">
    <property type="term" value="P:dTTP biosynthetic process"/>
    <property type="evidence" value="ECO:0007669"/>
    <property type="project" value="UniProtKB-UniRule"/>
</dbReference>
<keyword evidence="7 11" id="KW-0418">Kinase</keyword>
<keyword evidence="6 11" id="KW-0547">Nucleotide-binding</keyword>
<dbReference type="PROSITE" id="PS01331">
    <property type="entry name" value="THYMIDYLATE_KINASE"/>
    <property type="match status" value="1"/>
</dbReference>
<accession>A0A2P8E7K1</accession>
<evidence type="ECO:0000256" key="3">
    <source>
        <dbReference type="ARBA" id="ARBA00017144"/>
    </source>
</evidence>
<evidence type="ECO:0000256" key="9">
    <source>
        <dbReference type="ARBA" id="ARBA00048743"/>
    </source>
</evidence>
<dbReference type="GO" id="GO:0006233">
    <property type="term" value="P:dTDP biosynthetic process"/>
    <property type="evidence" value="ECO:0007669"/>
    <property type="project" value="InterPro"/>
</dbReference>
<dbReference type="NCBIfam" id="TIGR00041">
    <property type="entry name" value="DTMP_kinase"/>
    <property type="match status" value="1"/>
</dbReference>
<keyword evidence="14" id="KW-1185">Reference proteome</keyword>
<dbReference type="InterPro" id="IPR027417">
    <property type="entry name" value="P-loop_NTPase"/>
</dbReference>
<dbReference type="GO" id="GO:0004798">
    <property type="term" value="F:dTMP kinase activity"/>
    <property type="evidence" value="ECO:0007669"/>
    <property type="project" value="UniProtKB-UniRule"/>
</dbReference>
<dbReference type="HAMAP" id="MF_00165">
    <property type="entry name" value="Thymidylate_kinase"/>
    <property type="match status" value="1"/>
</dbReference>
<dbReference type="FunFam" id="3.40.50.300:FF:000225">
    <property type="entry name" value="Thymidylate kinase"/>
    <property type="match status" value="1"/>
</dbReference>
<comment type="function">
    <text evidence="10 11">Phosphorylation of dTMP to form dTDP in both de novo and salvage pathways of dTTP synthesis.</text>
</comment>
<evidence type="ECO:0000256" key="1">
    <source>
        <dbReference type="ARBA" id="ARBA00009776"/>
    </source>
</evidence>
<dbReference type="GO" id="GO:0005829">
    <property type="term" value="C:cytosol"/>
    <property type="evidence" value="ECO:0007669"/>
    <property type="project" value="TreeGrafter"/>
</dbReference>
<dbReference type="PANTHER" id="PTHR10344:SF4">
    <property type="entry name" value="UMP-CMP KINASE 2, MITOCHONDRIAL"/>
    <property type="match status" value="1"/>
</dbReference>
<evidence type="ECO:0000259" key="12">
    <source>
        <dbReference type="Pfam" id="PF02223"/>
    </source>
</evidence>
<keyword evidence="5 11" id="KW-0545">Nucleotide biosynthesis</keyword>
<dbReference type="CDD" id="cd01672">
    <property type="entry name" value="TMPK"/>
    <property type="match status" value="1"/>
</dbReference>
<evidence type="ECO:0000256" key="6">
    <source>
        <dbReference type="ARBA" id="ARBA00022741"/>
    </source>
</evidence>
<evidence type="ECO:0000256" key="5">
    <source>
        <dbReference type="ARBA" id="ARBA00022727"/>
    </source>
</evidence>
<keyword evidence="8 11" id="KW-0067">ATP-binding</keyword>
<dbReference type="EC" id="2.7.4.9" evidence="2 11"/>
<dbReference type="SUPFAM" id="SSF52540">
    <property type="entry name" value="P-loop containing nucleoside triphosphate hydrolases"/>
    <property type="match status" value="1"/>
</dbReference>
<comment type="similarity">
    <text evidence="1 11">Belongs to the thymidylate kinase family.</text>
</comment>
<feature type="domain" description="Thymidylate kinase-like" evidence="12">
    <location>
        <begin position="5"/>
        <end position="192"/>
    </location>
</feature>